<dbReference type="GeneID" id="25901367"/>
<reference evidence="1 2" key="1">
    <citation type="submission" date="2011-02" db="EMBL/GenBank/DDBJ databases">
        <title>The Genome Sequence of Sphaeroforma arctica JP610.</title>
        <authorList>
            <consortium name="The Broad Institute Genome Sequencing Platform"/>
            <person name="Russ C."/>
            <person name="Cuomo C."/>
            <person name="Young S.K."/>
            <person name="Zeng Q."/>
            <person name="Gargeya S."/>
            <person name="Alvarado L."/>
            <person name="Berlin A."/>
            <person name="Chapman S.B."/>
            <person name="Chen Z."/>
            <person name="Freedman E."/>
            <person name="Gellesch M."/>
            <person name="Goldberg J."/>
            <person name="Griggs A."/>
            <person name="Gujja S."/>
            <person name="Heilman E."/>
            <person name="Heiman D."/>
            <person name="Howarth C."/>
            <person name="Mehta T."/>
            <person name="Neiman D."/>
            <person name="Pearson M."/>
            <person name="Roberts A."/>
            <person name="Saif S."/>
            <person name="Shea T."/>
            <person name="Shenoy N."/>
            <person name="Sisk P."/>
            <person name="Stolte C."/>
            <person name="Sykes S."/>
            <person name="White J."/>
            <person name="Yandava C."/>
            <person name="Burger G."/>
            <person name="Gray M.W."/>
            <person name="Holland P.W.H."/>
            <person name="King N."/>
            <person name="Lang F.B.F."/>
            <person name="Roger A.J."/>
            <person name="Ruiz-Trillo I."/>
            <person name="Haas B."/>
            <person name="Nusbaum C."/>
            <person name="Birren B."/>
        </authorList>
    </citation>
    <scope>NUCLEOTIDE SEQUENCE [LARGE SCALE GENOMIC DNA]</scope>
    <source>
        <strain evidence="1 2">JP610</strain>
    </source>
</reference>
<dbReference type="EMBL" id="KQ241626">
    <property type="protein sequence ID" value="KNC87010.1"/>
    <property type="molecule type" value="Genomic_DNA"/>
</dbReference>
<evidence type="ECO:0000313" key="1">
    <source>
        <dbReference type="EMBL" id="KNC87010.1"/>
    </source>
</evidence>
<dbReference type="RefSeq" id="XP_014160912.1">
    <property type="nucleotide sequence ID" value="XM_014305437.1"/>
</dbReference>
<dbReference type="Proteomes" id="UP000054560">
    <property type="component" value="Unassembled WGS sequence"/>
</dbReference>
<organism evidence="1 2">
    <name type="scientific">Sphaeroforma arctica JP610</name>
    <dbReference type="NCBI Taxonomy" id="667725"/>
    <lineage>
        <taxon>Eukaryota</taxon>
        <taxon>Ichthyosporea</taxon>
        <taxon>Ichthyophonida</taxon>
        <taxon>Sphaeroforma</taxon>
    </lineage>
</organism>
<protein>
    <submittedName>
        <fullName evidence="1">Uncharacterized protein</fullName>
    </submittedName>
</protein>
<evidence type="ECO:0000313" key="2">
    <source>
        <dbReference type="Proteomes" id="UP000054560"/>
    </source>
</evidence>
<gene>
    <name evidence="1" type="ORF">SARC_00863</name>
</gene>
<proteinExistence type="predicted"/>
<sequence>MEVFQRASRDWIKNEVLRSVIAVMTAEPSNYFLTRQPAPFTTIVKELDTLSNTTRIDVYKLLSYLACSVNYVPYQELVTLAEIVAMTTDALLMRLTIHHGAAAGIHG</sequence>
<name>A0A0L0GDC6_9EUKA</name>
<dbReference type="AlphaFoldDB" id="A0A0L0GDC6"/>
<keyword evidence="2" id="KW-1185">Reference proteome</keyword>
<accession>A0A0L0GDC6</accession>